<evidence type="ECO:0000313" key="1">
    <source>
        <dbReference type="EMBL" id="CAB4137310.1"/>
    </source>
</evidence>
<sequence length="67" mass="7766">MDYVAITNQDSVVFKIAMLLKVRSETGIRKYGTTLDRTDLNVKEWIDHAIEESLDHALYLQRIKDAL</sequence>
<proteinExistence type="predicted"/>
<organism evidence="1">
    <name type="scientific">uncultured Caudovirales phage</name>
    <dbReference type="NCBI Taxonomy" id="2100421"/>
    <lineage>
        <taxon>Viruses</taxon>
        <taxon>Duplodnaviria</taxon>
        <taxon>Heunggongvirae</taxon>
        <taxon>Uroviricota</taxon>
        <taxon>Caudoviricetes</taxon>
        <taxon>Peduoviridae</taxon>
        <taxon>Maltschvirus</taxon>
        <taxon>Maltschvirus maltsch</taxon>
    </lineage>
</organism>
<dbReference type="EMBL" id="LR796329">
    <property type="protein sequence ID" value="CAB4137310.1"/>
    <property type="molecule type" value="Genomic_DNA"/>
</dbReference>
<protein>
    <submittedName>
        <fullName evidence="1">Uncharacterized protein</fullName>
    </submittedName>
</protein>
<accession>A0A6J5LWZ8</accession>
<gene>
    <name evidence="1" type="ORF">UFOVP316_33</name>
</gene>
<name>A0A6J5LWZ8_9CAUD</name>
<reference evidence="1" key="1">
    <citation type="submission" date="2020-04" db="EMBL/GenBank/DDBJ databases">
        <authorList>
            <person name="Chiriac C."/>
            <person name="Salcher M."/>
            <person name="Ghai R."/>
            <person name="Kavagutti S V."/>
        </authorList>
    </citation>
    <scope>NUCLEOTIDE SEQUENCE</scope>
</reference>